<comment type="caution">
    <text evidence="1">The sequence shown here is derived from an EMBL/GenBank/DDBJ whole genome shotgun (WGS) entry which is preliminary data.</text>
</comment>
<reference evidence="2" key="1">
    <citation type="journal article" date="2015" name="BMC Genomics">
        <title>Draft genome of a commonly misdiagnosed multidrug resistant pathogen Candida auris.</title>
        <authorList>
            <person name="Chatterjee S."/>
            <person name="Alampalli S.V."/>
            <person name="Nageshan R.K."/>
            <person name="Chettiar S.T."/>
            <person name="Joshi S."/>
            <person name="Tatu U.S."/>
        </authorList>
    </citation>
    <scope>NUCLEOTIDE SEQUENCE [LARGE SCALE GENOMIC DNA]</scope>
    <source>
        <strain evidence="2">6684</strain>
    </source>
</reference>
<dbReference type="GO" id="GO:0071986">
    <property type="term" value="C:Ragulator complex"/>
    <property type="evidence" value="ECO:0007669"/>
    <property type="project" value="InterPro"/>
</dbReference>
<evidence type="ECO:0000313" key="2">
    <source>
        <dbReference type="Proteomes" id="UP000037122"/>
    </source>
</evidence>
<accession>A0A0L0NZS4</accession>
<dbReference type="VEuPathDB" id="FungiDB:B9J08_001563"/>
<dbReference type="VEuPathDB" id="FungiDB:CJI96_0000031"/>
<protein>
    <submittedName>
        <fullName evidence="1">Uncharacterized protein</fullName>
    </submittedName>
</protein>
<sequence>MLQPKHISQTISQVLSPHGLGPISVSLLSSKGLPLSTVSVLNLDISSDNLKVFSLLAINAFHQQPKAKNPDLDDWVVMDVDGNLRSMVKRFSTEKGTKNQLYVVIFYFSNYEDALAKAQIDALAGTLEKELQGYVAA</sequence>
<name>A0A0L0NZS4_CANAR</name>
<gene>
    <name evidence="1" type="ORF">QG37_03429</name>
</gene>
<dbReference type="EMBL" id="LGST01000022">
    <property type="protein sequence ID" value="KND99636.1"/>
    <property type="molecule type" value="Genomic_DNA"/>
</dbReference>
<dbReference type="VEuPathDB" id="FungiDB:CJJ07_000140"/>
<organism evidence="1 2">
    <name type="scientific">Candidozyma auris</name>
    <name type="common">Yeast</name>
    <name type="synonym">Candida auris</name>
    <dbReference type="NCBI Taxonomy" id="498019"/>
    <lineage>
        <taxon>Eukaryota</taxon>
        <taxon>Fungi</taxon>
        <taxon>Dikarya</taxon>
        <taxon>Ascomycota</taxon>
        <taxon>Saccharomycotina</taxon>
        <taxon>Pichiomycetes</taxon>
        <taxon>Metschnikowiaceae</taxon>
        <taxon>Candidozyma</taxon>
    </lineage>
</organism>
<dbReference type="Proteomes" id="UP000037122">
    <property type="component" value="Unassembled WGS sequence"/>
</dbReference>
<dbReference type="Gene3D" id="3.30.450.30">
    <property type="entry name" value="Dynein light chain 2a, cytoplasmic"/>
    <property type="match status" value="1"/>
</dbReference>
<dbReference type="VEuPathDB" id="FungiDB:CJI97_001747"/>
<proteinExistence type="predicted"/>
<dbReference type="AlphaFoldDB" id="A0A0L0NZS4"/>
<dbReference type="VEuPathDB" id="FungiDB:QG37_03429"/>
<dbReference type="Pfam" id="PF16818">
    <property type="entry name" value="SLM4"/>
    <property type="match status" value="1"/>
</dbReference>
<dbReference type="GO" id="GO:0007165">
    <property type="term" value="P:signal transduction"/>
    <property type="evidence" value="ECO:0007669"/>
    <property type="project" value="InterPro"/>
</dbReference>
<dbReference type="InterPro" id="IPR020233">
    <property type="entry name" value="Slm4"/>
</dbReference>
<evidence type="ECO:0000313" key="1">
    <source>
        <dbReference type="EMBL" id="KND99636.1"/>
    </source>
</evidence>